<protein>
    <submittedName>
        <fullName evidence="1">Ss-dsDNA regulator</fullName>
    </submittedName>
</protein>
<name>E0YA55_9GEMI</name>
<dbReference type="PROSITE" id="PS51257">
    <property type="entry name" value="PROKAR_LIPOPROTEIN"/>
    <property type="match status" value="1"/>
</dbReference>
<accession>E0YA55</accession>
<dbReference type="EMBL" id="GU734126">
    <property type="protein sequence ID" value="ADM64620.1"/>
    <property type="molecule type" value="Genomic_DNA"/>
</dbReference>
<sequence length="125" mass="14618">MGPFKVDQFPGNYPAFLAVSTSCFLRYNKWCILGVIPEIGELTLEEGEVFLQFQKEVKKLLRLNCSFGRKCILYQDIYKKYVKDESEKKNAVAGCWEEEEEDSIWEEIPMEEVCSKEQKDQTQDV</sequence>
<dbReference type="GeneID" id="9845982"/>
<reference evidence="2" key="1">
    <citation type="journal article" date="2010" name="Plant Dis.">
        <title>First Report of a New Curtovirus Species, Spinach severe curly top virus, in Commercial Spinach Plants (Spinacia oleracea) from South-Central Arizona.</title>
        <authorList>
            <person name="Hernandez C."/>
            <person name="Brown J.K."/>
        </authorList>
    </citation>
    <scope>NUCLEOTIDE SEQUENCE [LARGE SCALE GENOMIC DNA]</scope>
    <source>
        <strain evidence="2">Arizona:09-10-8:2009</strain>
    </source>
</reference>
<dbReference type="InterPro" id="IPR009931">
    <property type="entry name" value="Curto_V2"/>
</dbReference>
<dbReference type="RefSeq" id="YP_003966134.1">
    <property type="nucleotide sequence ID" value="NC_014631.1"/>
</dbReference>
<evidence type="ECO:0000313" key="2">
    <source>
        <dbReference type="Proteomes" id="UP000203850"/>
    </source>
</evidence>
<dbReference type="Proteomes" id="UP000203850">
    <property type="component" value="Segment"/>
</dbReference>
<gene>
    <name evidence="1" type="primary">V2</name>
</gene>
<dbReference type="OrthoDB" id="21755at10239"/>
<dbReference type="Pfam" id="PF07325">
    <property type="entry name" value="Curto_V2"/>
    <property type="match status" value="1"/>
</dbReference>
<organism evidence="1 2">
    <name type="scientific">Spinach severe curly top virus</name>
    <dbReference type="NCBI Taxonomy" id="873160"/>
    <lineage>
        <taxon>Viruses</taxon>
        <taxon>Monodnaviria</taxon>
        <taxon>Shotokuvirae</taxon>
        <taxon>Cressdnaviricota</taxon>
        <taxon>Repensiviricetes</taxon>
        <taxon>Geplafuvirales</taxon>
        <taxon>Geminiviridae</taxon>
        <taxon>Curtovirus</taxon>
        <taxon>Curtovirus spinaciae</taxon>
    </lineage>
</organism>
<dbReference type="KEGG" id="vg:9845982"/>
<keyword evidence="2" id="KW-1185">Reference proteome</keyword>
<proteinExistence type="predicted"/>
<evidence type="ECO:0000313" key="1">
    <source>
        <dbReference type="EMBL" id="ADM64620.1"/>
    </source>
</evidence>